<feature type="compositionally biased region" description="Polar residues" evidence="1">
    <location>
        <begin position="159"/>
        <end position="168"/>
    </location>
</feature>
<dbReference type="RefSeq" id="XP_001523492.1">
    <property type="nucleotide sequence ID" value="XM_001523442.1"/>
</dbReference>
<dbReference type="OrthoDB" id="4034641at2759"/>
<feature type="region of interest" description="Disordered" evidence="1">
    <location>
        <begin position="110"/>
        <end position="186"/>
    </location>
</feature>
<evidence type="ECO:0000313" key="3">
    <source>
        <dbReference type="Proteomes" id="UP000001996"/>
    </source>
</evidence>
<evidence type="ECO:0000313" key="2">
    <source>
        <dbReference type="EMBL" id="EDK47157.1"/>
    </source>
</evidence>
<protein>
    <submittedName>
        <fullName evidence="2">Uncharacterized protein</fullName>
    </submittedName>
</protein>
<feature type="compositionally biased region" description="Basic and acidic residues" evidence="1">
    <location>
        <begin position="124"/>
        <end position="135"/>
    </location>
</feature>
<dbReference type="EMBL" id="CH981532">
    <property type="protein sequence ID" value="EDK47157.1"/>
    <property type="molecule type" value="Genomic_DNA"/>
</dbReference>
<gene>
    <name evidence="2" type="ORF">LELG_05338</name>
</gene>
<proteinExistence type="predicted"/>
<dbReference type="Proteomes" id="UP000001996">
    <property type="component" value="Unassembled WGS sequence"/>
</dbReference>
<dbReference type="VEuPathDB" id="FungiDB:LELG_05338"/>
<accession>A5E6U9</accession>
<name>A5E6U9_LODEL</name>
<evidence type="ECO:0000256" key="1">
    <source>
        <dbReference type="SAM" id="MobiDB-lite"/>
    </source>
</evidence>
<dbReference type="InParanoid" id="A5E6U9"/>
<keyword evidence="3" id="KW-1185">Reference proteome</keyword>
<dbReference type="GeneID" id="5230570"/>
<dbReference type="OMA" id="HENVQGQ"/>
<sequence>MLRSTLFRSIRPSIAYRSPIVASRNYGIIDSATKAVFGEKGLKEKKAKEGELKEQGEELADKAKQAGQQVADKASEAVDGAKDATQNATKEFSDKAEGISEYAKRLADEVAGNDPAVEGASIEEFERVEEKDGKLKRSKRTVIEEEEEEEARERVHENVQGQGYTSLQEKGREAPVQQNRPDDGVY</sequence>
<dbReference type="KEGG" id="lel:PVL30_002431"/>
<dbReference type="HOGENOM" id="CLU_1354435_0_0_1"/>
<organism evidence="2 3">
    <name type="scientific">Lodderomyces elongisporus (strain ATCC 11503 / CBS 2605 / JCM 1781 / NBRC 1676 / NRRL YB-4239)</name>
    <name type="common">Yeast</name>
    <name type="synonym">Saccharomyces elongisporus</name>
    <dbReference type="NCBI Taxonomy" id="379508"/>
    <lineage>
        <taxon>Eukaryota</taxon>
        <taxon>Fungi</taxon>
        <taxon>Dikarya</taxon>
        <taxon>Ascomycota</taxon>
        <taxon>Saccharomycotina</taxon>
        <taxon>Pichiomycetes</taxon>
        <taxon>Debaryomycetaceae</taxon>
        <taxon>Candida/Lodderomyces clade</taxon>
        <taxon>Lodderomyces</taxon>
    </lineage>
</organism>
<reference evidence="2 3" key="1">
    <citation type="journal article" date="2009" name="Nature">
        <title>Evolution of pathogenicity and sexual reproduction in eight Candida genomes.</title>
        <authorList>
            <person name="Butler G."/>
            <person name="Rasmussen M.D."/>
            <person name="Lin M.F."/>
            <person name="Santos M.A."/>
            <person name="Sakthikumar S."/>
            <person name="Munro C.A."/>
            <person name="Rheinbay E."/>
            <person name="Grabherr M."/>
            <person name="Forche A."/>
            <person name="Reedy J.L."/>
            <person name="Agrafioti I."/>
            <person name="Arnaud M.B."/>
            <person name="Bates S."/>
            <person name="Brown A.J."/>
            <person name="Brunke S."/>
            <person name="Costanzo M.C."/>
            <person name="Fitzpatrick D.A."/>
            <person name="de Groot P.W."/>
            <person name="Harris D."/>
            <person name="Hoyer L.L."/>
            <person name="Hube B."/>
            <person name="Klis F.M."/>
            <person name="Kodira C."/>
            <person name="Lennard N."/>
            <person name="Logue M.E."/>
            <person name="Martin R."/>
            <person name="Neiman A.M."/>
            <person name="Nikolaou E."/>
            <person name="Quail M.A."/>
            <person name="Quinn J."/>
            <person name="Santos M.C."/>
            <person name="Schmitzberger F.F."/>
            <person name="Sherlock G."/>
            <person name="Shah P."/>
            <person name="Silverstein K.A."/>
            <person name="Skrzypek M.S."/>
            <person name="Soll D."/>
            <person name="Staggs R."/>
            <person name="Stansfield I."/>
            <person name="Stumpf M.P."/>
            <person name="Sudbery P.E."/>
            <person name="Srikantha T."/>
            <person name="Zeng Q."/>
            <person name="Berman J."/>
            <person name="Berriman M."/>
            <person name="Heitman J."/>
            <person name="Gow N.A."/>
            <person name="Lorenz M.C."/>
            <person name="Birren B.W."/>
            <person name="Kellis M."/>
            <person name="Cuomo C.A."/>
        </authorList>
    </citation>
    <scope>NUCLEOTIDE SEQUENCE [LARGE SCALE GENOMIC DNA]</scope>
    <source>
        <strain evidence="3">ATCC 11503 / BCRC 21390 / CBS 2605 / JCM 1781 / NBRC 1676 / NRRL YB-4239</strain>
    </source>
</reference>
<dbReference type="AlphaFoldDB" id="A5E6U9"/>